<sequence length="418" mass="41936">MFRHSFSKTVKFATALVLACLTAACGGGGGSGAASSVSNTSTQAPAPATSAATANVATITVDHGVSGVPNMPFVSVTVCTPGAASCQTIDHVLVDTGSWGLRVFASQLPASVALPQQTNAAGGALAECMQFFDGYTWGSVRIADVQIAGERAASLPVQVIDPNYAAVPTSCSNTGAARNTPNALAANGILGIGVFKHDCGAACANQAIAGTYYACTGASCAPTAIAEARQVANPVPYFGVDGNGVIVSLPAVPSGSATSVTGQLVFGIGTQSDNALAATAQVIGVDSMRGVFTTMENGTTYSGSIIDSGSTGLFFATNQMPACASPNQSYYCPSSTEQFNATNIGTNGVSSSVSFSVGNAAQIWQASGGASAMPLFAGPAFVGSQVFDWGLPFFYGRNVYAAIEQQSTPGGAGPYFAY</sequence>
<accession>A0A2N7VKS1</accession>
<dbReference type="Pfam" id="PF11925">
    <property type="entry name" value="DUF3443"/>
    <property type="match status" value="1"/>
</dbReference>
<dbReference type="EMBL" id="PNYB01000028">
    <property type="protein sequence ID" value="PMS17754.1"/>
    <property type="molecule type" value="Genomic_DNA"/>
</dbReference>
<protein>
    <recommendedName>
        <fullName evidence="4">DUF3443 domain-containing protein</fullName>
    </recommendedName>
</protein>
<dbReference type="InterPro" id="IPR021847">
    <property type="entry name" value="DUF3443"/>
</dbReference>
<feature type="signal peptide" evidence="1">
    <location>
        <begin position="1"/>
        <end position="19"/>
    </location>
</feature>
<comment type="caution">
    <text evidence="2">The sequence shown here is derived from an EMBL/GenBank/DDBJ whole genome shotgun (WGS) entry which is preliminary data.</text>
</comment>
<proteinExistence type="predicted"/>
<keyword evidence="3" id="KW-1185">Reference proteome</keyword>
<dbReference type="AlphaFoldDB" id="A0A2N7VKS1"/>
<evidence type="ECO:0000313" key="2">
    <source>
        <dbReference type="EMBL" id="PMS17754.1"/>
    </source>
</evidence>
<feature type="chain" id="PRO_5014951208" description="DUF3443 domain-containing protein" evidence="1">
    <location>
        <begin position="20"/>
        <end position="418"/>
    </location>
</feature>
<dbReference type="RefSeq" id="WP_102612320.1">
    <property type="nucleotide sequence ID" value="NZ_CADIKD010000024.1"/>
</dbReference>
<organism evidence="2 3">
    <name type="scientific">Trinickia soli</name>
    <dbReference type="NCBI Taxonomy" id="380675"/>
    <lineage>
        <taxon>Bacteria</taxon>
        <taxon>Pseudomonadati</taxon>
        <taxon>Pseudomonadota</taxon>
        <taxon>Betaproteobacteria</taxon>
        <taxon>Burkholderiales</taxon>
        <taxon>Burkholderiaceae</taxon>
        <taxon>Trinickia</taxon>
    </lineage>
</organism>
<dbReference type="PROSITE" id="PS51257">
    <property type="entry name" value="PROKAR_LIPOPROTEIN"/>
    <property type="match status" value="1"/>
</dbReference>
<reference evidence="2 3" key="1">
    <citation type="submission" date="2018-01" db="EMBL/GenBank/DDBJ databases">
        <title>Whole genome analyses suggest that Burkholderia sensu lato contains two further novel genera in the rhizoxinica-symbiotica group Mycetohabitans gen. nov., and Trinickia gen. nov.: implications for the evolution of diazotrophy and nodulation in the Burkholderiaceae.</title>
        <authorList>
            <person name="Estrada-de los Santos P."/>
            <person name="Palmer M."/>
            <person name="Chavez-Ramirez B."/>
            <person name="Beukes C."/>
            <person name="Steenkamp E.T."/>
            <person name="Hirsch A.M."/>
            <person name="Manyaka P."/>
            <person name="Maluk M."/>
            <person name="Lafos M."/>
            <person name="Crook M."/>
            <person name="Gross E."/>
            <person name="Simon M.F."/>
            <person name="Bueno dos Reis Junior F."/>
            <person name="Poole P.S."/>
            <person name="Venter S.N."/>
            <person name="James E.K."/>
        </authorList>
    </citation>
    <scope>NUCLEOTIDE SEQUENCE [LARGE SCALE GENOMIC DNA]</scope>
    <source>
        <strain evidence="2 3">GP25-8</strain>
    </source>
</reference>
<keyword evidence="1" id="KW-0732">Signal</keyword>
<gene>
    <name evidence="2" type="ORF">C0Z19_23905</name>
</gene>
<evidence type="ECO:0000313" key="3">
    <source>
        <dbReference type="Proteomes" id="UP000235347"/>
    </source>
</evidence>
<name>A0A2N7VKS1_9BURK</name>
<evidence type="ECO:0000256" key="1">
    <source>
        <dbReference type="SAM" id="SignalP"/>
    </source>
</evidence>
<evidence type="ECO:0008006" key="4">
    <source>
        <dbReference type="Google" id="ProtNLM"/>
    </source>
</evidence>
<dbReference type="Proteomes" id="UP000235347">
    <property type="component" value="Unassembled WGS sequence"/>
</dbReference>